<evidence type="ECO:0000256" key="2">
    <source>
        <dbReference type="SAM" id="Phobius"/>
    </source>
</evidence>
<proteinExistence type="inferred from homology"/>
<comment type="similarity">
    <text evidence="1">Belongs to the bacterial sugar transferase family.</text>
</comment>
<reference evidence="4 5" key="1">
    <citation type="submission" date="2021-05" db="EMBL/GenBank/DDBJ databases">
        <title>Novel Bacillus species.</title>
        <authorList>
            <person name="Liu G."/>
        </authorList>
    </citation>
    <scope>NUCLEOTIDE SEQUENCE [LARGE SCALE GENOMIC DNA]</scope>
    <source>
        <strain evidence="4 5">FJAT-49705</strain>
    </source>
</reference>
<keyword evidence="2" id="KW-0812">Transmembrane</keyword>
<organism evidence="4 5">
    <name type="scientific">Cytobacillus citreus</name>
    <dbReference type="NCBI Taxonomy" id="2833586"/>
    <lineage>
        <taxon>Bacteria</taxon>
        <taxon>Bacillati</taxon>
        <taxon>Bacillota</taxon>
        <taxon>Bacilli</taxon>
        <taxon>Bacillales</taxon>
        <taxon>Bacillaceae</taxon>
        <taxon>Cytobacillus</taxon>
    </lineage>
</organism>
<evidence type="ECO:0000313" key="5">
    <source>
        <dbReference type="Proteomes" id="UP000681027"/>
    </source>
</evidence>
<evidence type="ECO:0000259" key="3">
    <source>
        <dbReference type="Pfam" id="PF02397"/>
    </source>
</evidence>
<feature type="domain" description="Bacterial sugar transferase" evidence="3">
    <location>
        <begin position="5"/>
        <end position="180"/>
    </location>
</feature>
<gene>
    <name evidence="4" type="ORF">KHA94_20940</name>
</gene>
<keyword evidence="2" id="KW-1133">Transmembrane helix</keyword>
<accession>A0ABS5NXP0</accession>
<dbReference type="PANTHER" id="PTHR30576:SF8">
    <property type="entry name" value="UNDECAPRENYL-PHOSPHATE GALACTOSE PHOSPHOTRANSFERASE"/>
    <property type="match status" value="1"/>
</dbReference>
<dbReference type="EMBL" id="JAGYPM010000005">
    <property type="protein sequence ID" value="MBS4192612.1"/>
    <property type="molecule type" value="Genomic_DNA"/>
</dbReference>
<protein>
    <submittedName>
        <fullName evidence="4">Sugar transferase</fullName>
    </submittedName>
</protein>
<comment type="caution">
    <text evidence="4">The sequence shown here is derived from an EMBL/GenBank/DDBJ whole genome shotgun (WGS) entry which is preliminary data.</text>
</comment>
<name>A0ABS5NXP0_9BACI</name>
<feature type="transmembrane region" description="Helical" evidence="2">
    <location>
        <begin position="7"/>
        <end position="35"/>
    </location>
</feature>
<keyword evidence="5" id="KW-1185">Reference proteome</keyword>
<keyword evidence="2" id="KW-0472">Membrane</keyword>
<evidence type="ECO:0000256" key="1">
    <source>
        <dbReference type="ARBA" id="ARBA00006464"/>
    </source>
</evidence>
<sequence length="201" mass="23115">MIVIKRFIDIFFASITLIVFLIPIVLIGLAVLIFLGRPIFFIQERAGQFGKPFKIIKFRSMKNTKDRDGNLLPNELRQSSFGNFIRKYSLDELPQLINILKGDISIVGPRPLLLDYVPLYNQEQKKRLNAKPGLTGWAQINGRNAISWKEKFEYDVWYVENWSLLLDIKIIALTAYKVIKSEGVNTASNSMVTRFKGDEES</sequence>
<keyword evidence="4" id="KW-0808">Transferase</keyword>
<dbReference type="PANTHER" id="PTHR30576">
    <property type="entry name" value="COLANIC BIOSYNTHESIS UDP-GLUCOSE LIPID CARRIER TRANSFERASE"/>
    <property type="match status" value="1"/>
</dbReference>
<dbReference type="GO" id="GO:0016740">
    <property type="term" value="F:transferase activity"/>
    <property type="evidence" value="ECO:0007669"/>
    <property type="project" value="UniProtKB-KW"/>
</dbReference>
<evidence type="ECO:0000313" key="4">
    <source>
        <dbReference type="EMBL" id="MBS4192612.1"/>
    </source>
</evidence>
<dbReference type="Proteomes" id="UP000681027">
    <property type="component" value="Unassembled WGS sequence"/>
</dbReference>
<dbReference type="InterPro" id="IPR003362">
    <property type="entry name" value="Bact_transf"/>
</dbReference>
<dbReference type="Pfam" id="PF02397">
    <property type="entry name" value="Bac_transf"/>
    <property type="match status" value="1"/>
</dbReference>